<evidence type="ECO:0000313" key="2">
    <source>
        <dbReference type="EMBL" id="KAF2274039.1"/>
    </source>
</evidence>
<dbReference type="EMBL" id="ML986505">
    <property type="protein sequence ID" value="KAF2274039.1"/>
    <property type="molecule type" value="Genomic_DNA"/>
</dbReference>
<keyword evidence="3" id="KW-1185">Reference proteome</keyword>
<reference evidence="2" key="1">
    <citation type="journal article" date="2020" name="Stud. Mycol.">
        <title>101 Dothideomycetes genomes: a test case for predicting lifestyles and emergence of pathogens.</title>
        <authorList>
            <person name="Haridas S."/>
            <person name="Albert R."/>
            <person name="Binder M."/>
            <person name="Bloem J."/>
            <person name="Labutti K."/>
            <person name="Salamov A."/>
            <person name="Andreopoulos B."/>
            <person name="Baker S."/>
            <person name="Barry K."/>
            <person name="Bills G."/>
            <person name="Bluhm B."/>
            <person name="Cannon C."/>
            <person name="Castanera R."/>
            <person name="Culley D."/>
            <person name="Daum C."/>
            <person name="Ezra D."/>
            <person name="Gonzalez J."/>
            <person name="Henrissat B."/>
            <person name="Kuo A."/>
            <person name="Liang C."/>
            <person name="Lipzen A."/>
            <person name="Lutzoni F."/>
            <person name="Magnuson J."/>
            <person name="Mondo S."/>
            <person name="Nolan M."/>
            <person name="Ohm R."/>
            <person name="Pangilinan J."/>
            <person name="Park H.-J."/>
            <person name="Ramirez L."/>
            <person name="Alfaro M."/>
            <person name="Sun H."/>
            <person name="Tritt A."/>
            <person name="Yoshinaga Y."/>
            <person name="Zwiers L.-H."/>
            <person name="Turgeon B."/>
            <person name="Goodwin S."/>
            <person name="Spatafora J."/>
            <person name="Crous P."/>
            <person name="Grigoriev I."/>
        </authorList>
    </citation>
    <scope>NUCLEOTIDE SEQUENCE</scope>
    <source>
        <strain evidence="2">CBS 379.55</strain>
    </source>
</reference>
<proteinExistence type="predicted"/>
<evidence type="ECO:0000313" key="3">
    <source>
        <dbReference type="Proteomes" id="UP000800097"/>
    </source>
</evidence>
<name>A0A6A6JFR9_WESOR</name>
<evidence type="ECO:0000256" key="1">
    <source>
        <dbReference type="SAM" id="Phobius"/>
    </source>
</evidence>
<dbReference type="Proteomes" id="UP000800097">
    <property type="component" value="Unassembled WGS sequence"/>
</dbReference>
<accession>A0A6A6JFR9</accession>
<dbReference type="InterPro" id="IPR046536">
    <property type="entry name" value="DUF6601"/>
</dbReference>
<keyword evidence="1" id="KW-1133">Transmembrane helix</keyword>
<protein>
    <submittedName>
        <fullName evidence="2">Uncharacterized protein</fullName>
    </submittedName>
</protein>
<dbReference type="OrthoDB" id="5086500at2759"/>
<gene>
    <name evidence="2" type="ORF">EI97DRAFT_495528</name>
</gene>
<dbReference type="GeneID" id="54555612"/>
<dbReference type="PANTHER" id="PTHR34414:SF1">
    <property type="entry name" value="SUBTILISIN-LIKE SERINE PROTEASE"/>
    <property type="match status" value="1"/>
</dbReference>
<dbReference type="RefSeq" id="XP_033651578.1">
    <property type="nucleotide sequence ID" value="XM_033802437.1"/>
</dbReference>
<feature type="transmembrane region" description="Helical" evidence="1">
    <location>
        <begin position="262"/>
        <end position="282"/>
    </location>
</feature>
<feature type="transmembrane region" description="Helical" evidence="1">
    <location>
        <begin position="294"/>
        <end position="322"/>
    </location>
</feature>
<keyword evidence="1" id="KW-0472">Membrane</keyword>
<dbReference type="AlphaFoldDB" id="A0A6A6JFR9"/>
<dbReference type="Pfam" id="PF20246">
    <property type="entry name" value="DUF6601"/>
    <property type="match status" value="1"/>
</dbReference>
<dbReference type="PANTHER" id="PTHR34414">
    <property type="entry name" value="HET DOMAIN-CONTAINING PROTEIN-RELATED"/>
    <property type="match status" value="1"/>
</dbReference>
<keyword evidence="1" id="KW-0812">Transmembrane</keyword>
<organism evidence="2 3">
    <name type="scientific">Westerdykella ornata</name>
    <dbReference type="NCBI Taxonomy" id="318751"/>
    <lineage>
        <taxon>Eukaryota</taxon>
        <taxon>Fungi</taxon>
        <taxon>Dikarya</taxon>
        <taxon>Ascomycota</taxon>
        <taxon>Pezizomycotina</taxon>
        <taxon>Dothideomycetes</taxon>
        <taxon>Pleosporomycetidae</taxon>
        <taxon>Pleosporales</taxon>
        <taxon>Sporormiaceae</taxon>
        <taxon>Westerdykella</taxon>
    </lineage>
</organism>
<sequence length="339" mass="39009">MDMSVDGEKVGSHFDPPFRRELLPTATDFASGQTVVPLLPTTYRHRYRVQLVSSNVNSFLQCEFDVSRLNRVHKWLWLCGLPNSPRPLHYQRIKKRDIVITEQIDLHLVWSPSRIFIKPLPRFLLSPQFWQQHICPDTGLYRTAFGFLLSYIALIEREVDFQLATSLSLIPPEVTWAAWLAFAEEVVLTSSQTRSYFSADETSPSYSQHRVPVNCRFYYGELRLGRLNWIYRLYLGRPRGYLSGCTTYGAFVRDNANSFITLFAYTTIVLSAMQVGLATQWLSDSYAFGMASYVFSVFSIVAPLFALIGLFCILVVLFAVNLSRTLRIRWKRKRQGVGV</sequence>